<keyword evidence="2" id="KW-0614">Plasmid</keyword>
<evidence type="ECO:0000256" key="1">
    <source>
        <dbReference type="ARBA" id="ARBA00038283"/>
    </source>
</evidence>
<dbReference type="InterPro" id="IPR036388">
    <property type="entry name" value="WH-like_DNA-bd_sf"/>
</dbReference>
<dbReference type="InterPro" id="IPR000525">
    <property type="entry name" value="Initiator_Rep_WH1"/>
</dbReference>
<evidence type="ECO:0000313" key="2">
    <source>
        <dbReference type="EMBL" id="ATQ84300.1"/>
    </source>
</evidence>
<dbReference type="InterPro" id="IPR036390">
    <property type="entry name" value="WH_DNA-bd_sf"/>
</dbReference>
<geneLocation type="plasmid" evidence="2">
    <name>pYHS2</name>
</geneLocation>
<sequence length="354" mass="40983">MSNPKNNQNISKQNELDLSLKNKQKVSPKSNQNLVVKSNRLNEALQTLSLPELRIIQLGIVDARETGTGLHTDKPLRIDGKRYSEIFNTTLQNGYILMKQAEETLFNRRFSFINKEGNIVKSRWIQQIEYLDNQGAINICFTKAVVEAITRIDGFEDFFTQYYLEQTAQLKSVYSVRLYELLVQWKVAGKTKLFEVQTFRSQMGVEDSEYKILADFKKRVLMPSIKEINDKTDLLVDFQQQKKGRTVIGFKFSVELKERQLANDANIKTVNHCVSEQSSKKNHPSWVVKGLTDSQINKIAIYAEEFTTANSKFMSPSFRGGYKELIDSWRPMLKDPEKVNDFQKIQELLERKVT</sequence>
<dbReference type="AlphaFoldDB" id="A0A2D2E4U3"/>
<name>A0A2D2E4U3_FAUOS</name>
<dbReference type="GO" id="GO:0006270">
    <property type="term" value="P:DNA replication initiation"/>
    <property type="evidence" value="ECO:0007669"/>
    <property type="project" value="InterPro"/>
</dbReference>
<comment type="similarity">
    <text evidence="1">Belongs to the initiator RepB protein family.</text>
</comment>
<dbReference type="SUPFAM" id="SSF46785">
    <property type="entry name" value="Winged helix' DNA-binding domain"/>
    <property type="match status" value="2"/>
</dbReference>
<dbReference type="Pfam" id="PF01051">
    <property type="entry name" value="Rep3_N"/>
    <property type="match status" value="1"/>
</dbReference>
<dbReference type="Gene3D" id="1.10.10.10">
    <property type="entry name" value="Winged helix-like DNA-binding domain superfamily/Winged helix DNA-binding domain"/>
    <property type="match status" value="2"/>
</dbReference>
<dbReference type="NCBIfam" id="NF038290">
    <property type="entry name" value="repM_Acin"/>
    <property type="match status" value="1"/>
</dbReference>
<dbReference type="Pfam" id="PF21205">
    <property type="entry name" value="Rep3_C"/>
    <property type="match status" value="1"/>
</dbReference>
<accession>A0A2D2E4U3</accession>
<gene>
    <name evidence="2" type="ORF">YHS_10170</name>
</gene>
<proteinExistence type="inferred from homology"/>
<dbReference type="EMBL" id="CP024178">
    <property type="protein sequence ID" value="ATQ84300.1"/>
    <property type="molecule type" value="Genomic_DNA"/>
</dbReference>
<reference evidence="2" key="1">
    <citation type="submission" date="2017-10" db="EMBL/GenBank/DDBJ databases">
        <title>Complete Genome Sequence from Moraxella oslensis YHS isolated from human skin.</title>
        <authorList>
            <person name="Lee K."/>
            <person name="Lim J.Y."/>
            <person name="Hwang I."/>
        </authorList>
    </citation>
    <scope>NUCLEOTIDE SEQUENCE</scope>
    <source>
        <strain evidence="2">YHS</strain>
        <plasmid evidence="2">pYHS2</plasmid>
    </source>
</reference>
<dbReference type="GO" id="GO:0003887">
    <property type="term" value="F:DNA-directed DNA polymerase activity"/>
    <property type="evidence" value="ECO:0007669"/>
    <property type="project" value="InterPro"/>
</dbReference>
<protein>
    <submittedName>
        <fullName evidence="2">Replication initiation protein</fullName>
    </submittedName>
</protein>
<organism evidence="2">
    <name type="scientific">Faucicola osloensis</name>
    <name type="common">Moraxella osloensis</name>
    <dbReference type="NCBI Taxonomy" id="34062"/>
    <lineage>
        <taxon>Bacteria</taxon>
        <taxon>Pseudomonadati</taxon>
        <taxon>Pseudomonadota</taxon>
        <taxon>Gammaproteobacteria</taxon>
        <taxon>Moraxellales</taxon>
        <taxon>Moraxellaceae</taxon>
        <taxon>Faucicola</taxon>
    </lineage>
</organism>